<dbReference type="PANTHER" id="PTHR37423:SF2">
    <property type="entry name" value="MEMBRANE-BOUND LYTIC MUREIN TRANSGLYCOSYLASE C"/>
    <property type="match status" value="1"/>
</dbReference>
<dbReference type="InterPro" id="IPR023346">
    <property type="entry name" value="Lysozyme-like_dom_sf"/>
</dbReference>
<comment type="caution">
    <text evidence="2">The sequence shown here is derived from an EMBL/GenBank/DDBJ whole genome shotgun (WGS) entry which is preliminary data.</text>
</comment>
<dbReference type="RefSeq" id="WP_253766392.1">
    <property type="nucleotide sequence ID" value="NZ_JAMTCK010000001.1"/>
</dbReference>
<dbReference type="EMBL" id="JAMTCK010000001">
    <property type="protein sequence ID" value="MCP2163605.1"/>
    <property type="molecule type" value="Genomic_DNA"/>
</dbReference>
<dbReference type="InterPro" id="IPR008258">
    <property type="entry name" value="Transglycosylase_SLT_dom_1"/>
</dbReference>
<keyword evidence="3" id="KW-1185">Reference proteome</keyword>
<sequence>MRKFTSTVLGVALSIAGVVGLGAGTASAGSIQVRPGSVPAQYLAGVQRAATTCGDVNAPLLAAQIEQESSWNPNAVSWAGAQGLAQFLPAAWSEWGRDADGDGTNSPFDPEDAMDAQGRYMCWIFQFMRDRGVPGDPARLALWGYNAGPWGTAAAWGNPPTEEARHYADRILGELIYKYRP</sequence>
<dbReference type="CDD" id="cd13399">
    <property type="entry name" value="Slt35-like"/>
    <property type="match status" value="1"/>
</dbReference>
<dbReference type="AlphaFoldDB" id="A0AAE3G9Z6"/>
<dbReference type="SUPFAM" id="SSF53955">
    <property type="entry name" value="Lysozyme-like"/>
    <property type="match status" value="1"/>
</dbReference>
<feature type="domain" description="Transglycosylase SLT" evidence="1">
    <location>
        <begin position="50"/>
        <end position="160"/>
    </location>
</feature>
<reference evidence="2" key="1">
    <citation type="submission" date="2022-06" db="EMBL/GenBank/DDBJ databases">
        <title>Genomic Encyclopedia of Archaeal and Bacterial Type Strains, Phase II (KMG-II): from individual species to whole genera.</title>
        <authorList>
            <person name="Goeker M."/>
        </authorList>
    </citation>
    <scope>NUCLEOTIDE SEQUENCE</scope>
    <source>
        <strain evidence="2">DSM 43935</strain>
    </source>
</reference>
<dbReference type="Pfam" id="PF01464">
    <property type="entry name" value="SLT"/>
    <property type="match status" value="1"/>
</dbReference>
<evidence type="ECO:0000259" key="1">
    <source>
        <dbReference type="Pfam" id="PF01464"/>
    </source>
</evidence>
<dbReference type="PANTHER" id="PTHR37423">
    <property type="entry name" value="SOLUBLE LYTIC MUREIN TRANSGLYCOSYLASE-RELATED"/>
    <property type="match status" value="1"/>
</dbReference>
<name>A0AAE3G9Z6_9PSEU</name>
<evidence type="ECO:0000313" key="2">
    <source>
        <dbReference type="EMBL" id="MCP2163605.1"/>
    </source>
</evidence>
<dbReference type="Gene3D" id="1.10.530.10">
    <property type="match status" value="1"/>
</dbReference>
<dbReference type="Proteomes" id="UP001206128">
    <property type="component" value="Unassembled WGS sequence"/>
</dbReference>
<organism evidence="2 3">
    <name type="scientific">Goodfellowiella coeruleoviolacea</name>
    <dbReference type="NCBI Taxonomy" id="334858"/>
    <lineage>
        <taxon>Bacteria</taxon>
        <taxon>Bacillati</taxon>
        <taxon>Actinomycetota</taxon>
        <taxon>Actinomycetes</taxon>
        <taxon>Pseudonocardiales</taxon>
        <taxon>Pseudonocardiaceae</taxon>
        <taxon>Goodfellowiella</taxon>
    </lineage>
</organism>
<gene>
    <name evidence="2" type="ORF">LX83_000445</name>
</gene>
<evidence type="ECO:0000313" key="3">
    <source>
        <dbReference type="Proteomes" id="UP001206128"/>
    </source>
</evidence>
<accession>A0AAE3G9Z6</accession>
<proteinExistence type="predicted"/>
<protein>
    <submittedName>
        <fullName evidence="2">Transglycosylase SLT domain-containing protein</fullName>
    </submittedName>
</protein>